<dbReference type="Pfam" id="PF02498">
    <property type="entry name" value="Bro-N"/>
    <property type="match status" value="1"/>
</dbReference>
<protein>
    <submittedName>
        <fullName evidence="3">Phage antirepressor</fullName>
    </submittedName>
</protein>
<dbReference type="PROSITE" id="PS51750">
    <property type="entry name" value="BRO_N"/>
    <property type="match status" value="1"/>
</dbReference>
<dbReference type="STRING" id="319939.SAMN05216263_101444"/>
<dbReference type="InterPro" id="IPR003497">
    <property type="entry name" value="BRO_N_domain"/>
</dbReference>
<name>A0A1I0SPZ1_9GAMM</name>
<dbReference type="AlphaFoldDB" id="A0A1I0SPZ1"/>
<dbReference type="EMBL" id="WTFN01000002">
    <property type="protein sequence ID" value="MWK54604.1"/>
    <property type="molecule type" value="Genomic_DNA"/>
</dbReference>
<dbReference type="RefSeq" id="WP_074967423.1">
    <property type="nucleotide sequence ID" value="NZ_AP022642.1"/>
</dbReference>
<gene>
    <name evidence="3" type="ORF">GO594_01305</name>
    <name evidence="2" type="ORF">PtoMrB4_05830</name>
</gene>
<sequence length="156" mass="18717">MSYECYIPTVFHRHHRALRALLIDDQVWFVAQDLGPLTNHRFDERLSRKLDPDQWRHACVEYVQGGEQEVLLINESAVFELLKVNFYHPEHRALRQWLTQDVVPALRSAATPQLPRQRRVTWQGREFSLMEWQGRQWVRVRDVADLFEGREFATRH</sequence>
<evidence type="ECO:0000313" key="2">
    <source>
        <dbReference type="EMBL" id="BCA26606.1"/>
    </source>
</evidence>
<dbReference type="KEGG" id="poj:PtoMrB4_05830"/>
<accession>A0A1I0SPZ1</accession>
<dbReference type="PANTHER" id="PTHR36180">
    <property type="entry name" value="DNA-BINDING PROTEIN-RELATED-RELATED"/>
    <property type="match status" value="1"/>
</dbReference>
<reference evidence="3 4" key="1">
    <citation type="submission" date="2019-12" db="EMBL/GenBank/DDBJ databases">
        <title>Draft genome sequence of Pseudomonas otitidis recovered from a chicken carcass.</title>
        <authorList>
            <person name="Vieira T.R."/>
            <person name="Oliviera E.F.C."/>
            <person name="Silva N.M.V."/>
            <person name="Sambrano G.E."/>
            <person name="Cibulski S.P."/>
            <person name="Cardoso M.R.I."/>
        </authorList>
    </citation>
    <scope>NUCLEOTIDE SEQUENCE [LARGE SCALE GENOMIC DNA]</scope>
    <source>
        <strain evidence="3 4">25_K</strain>
    </source>
</reference>
<evidence type="ECO:0000313" key="3">
    <source>
        <dbReference type="EMBL" id="MWK54604.1"/>
    </source>
</evidence>
<dbReference type="Proteomes" id="UP000501237">
    <property type="component" value="Chromosome"/>
</dbReference>
<dbReference type="Proteomes" id="UP000461288">
    <property type="component" value="Unassembled WGS sequence"/>
</dbReference>
<organism evidence="3 4">
    <name type="scientific">Metapseudomonas otitidis</name>
    <dbReference type="NCBI Taxonomy" id="319939"/>
    <lineage>
        <taxon>Bacteria</taxon>
        <taxon>Pseudomonadati</taxon>
        <taxon>Pseudomonadota</taxon>
        <taxon>Gammaproteobacteria</taxon>
        <taxon>Pseudomonadales</taxon>
        <taxon>Pseudomonadaceae</taxon>
        <taxon>Metapseudomonas</taxon>
    </lineage>
</organism>
<dbReference type="EMBL" id="AP022642">
    <property type="protein sequence ID" value="BCA26606.1"/>
    <property type="molecule type" value="Genomic_DNA"/>
</dbReference>
<dbReference type="PANTHER" id="PTHR36180:SF2">
    <property type="entry name" value="BRO FAMILY PROTEIN"/>
    <property type="match status" value="1"/>
</dbReference>
<evidence type="ECO:0000259" key="1">
    <source>
        <dbReference type="PROSITE" id="PS51750"/>
    </source>
</evidence>
<evidence type="ECO:0000313" key="5">
    <source>
        <dbReference type="Proteomes" id="UP000501237"/>
    </source>
</evidence>
<feature type="domain" description="Bro-N" evidence="1">
    <location>
        <begin position="4"/>
        <end position="110"/>
    </location>
</feature>
<reference evidence="2 5" key="2">
    <citation type="journal article" date="2020" name="Microbiol. Resour. Announc.">
        <title>Complete genome sequence of Pseudomonas otitidis strain MrB4, isolated from Lake Biwa in Japan.</title>
        <authorList>
            <person name="Miyazaki K."/>
            <person name="Hase E."/>
            <person name="Maruya T."/>
        </authorList>
    </citation>
    <scope>NUCLEOTIDE SEQUENCE [LARGE SCALE GENOMIC DNA]</scope>
    <source>
        <strain evidence="2 5">MrB4</strain>
    </source>
</reference>
<dbReference type="GeneID" id="57395793"/>
<evidence type="ECO:0000313" key="4">
    <source>
        <dbReference type="Proteomes" id="UP000461288"/>
    </source>
</evidence>
<proteinExistence type="predicted"/>
<dbReference type="SMART" id="SM01040">
    <property type="entry name" value="Bro-N"/>
    <property type="match status" value="1"/>
</dbReference>